<gene>
    <name evidence="1" type="ORF">C4D60_Mb08t09460</name>
</gene>
<dbReference type="AlphaFoldDB" id="A0A4S8K2J7"/>
<evidence type="ECO:0000313" key="2">
    <source>
        <dbReference type="Proteomes" id="UP000317650"/>
    </source>
</evidence>
<keyword evidence="2" id="KW-1185">Reference proteome</keyword>
<protein>
    <submittedName>
        <fullName evidence="1">Uncharacterized protein</fullName>
    </submittedName>
</protein>
<sequence>MTKQQQSWWDVEGLLWKWGLHVAVFLRYYYLEGDNRQAQCRIWIAESRIKQIGDDKVSVSRILLERRL</sequence>
<dbReference type="Proteomes" id="UP000317650">
    <property type="component" value="Chromosome 8"/>
</dbReference>
<evidence type="ECO:0000313" key="1">
    <source>
        <dbReference type="EMBL" id="THU68972.1"/>
    </source>
</evidence>
<proteinExistence type="predicted"/>
<accession>A0A4S8K2J7</accession>
<comment type="caution">
    <text evidence="1">The sequence shown here is derived from an EMBL/GenBank/DDBJ whole genome shotgun (WGS) entry which is preliminary data.</text>
</comment>
<name>A0A4S8K2J7_MUSBA</name>
<reference evidence="1 2" key="1">
    <citation type="journal article" date="2019" name="Nat. Plants">
        <title>Genome sequencing of Musa balbisiana reveals subgenome evolution and function divergence in polyploid bananas.</title>
        <authorList>
            <person name="Yao X."/>
        </authorList>
    </citation>
    <scope>NUCLEOTIDE SEQUENCE [LARGE SCALE GENOMIC DNA]</scope>
    <source>
        <strain evidence="2">cv. DH-PKW</strain>
        <tissue evidence="1">Leaves</tissue>
    </source>
</reference>
<organism evidence="1 2">
    <name type="scientific">Musa balbisiana</name>
    <name type="common">Banana</name>
    <dbReference type="NCBI Taxonomy" id="52838"/>
    <lineage>
        <taxon>Eukaryota</taxon>
        <taxon>Viridiplantae</taxon>
        <taxon>Streptophyta</taxon>
        <taxon>Embryophyta</taxon>
        <taxon>Tracheophyta</taxon>
        <taxon>Spermatophyta</taxon>
        <taxon>Magnoliopsida</taxon>
        <taxon>Liliopsida</taxon>
        <taxon>Zingiberales</taxon>
        <taxon>Musaceae</taxon>
        <taxon>Musa</taxon>
    </lineage>
</organism>
<dbReference type="EMBL" id="PYDT01000002">
    <property type="protein sequence ID" value="THU68972.1"/>
    <property type="molecule type" value="Genomic_DNA"/>
</dbReference>